<reference evidence="2 3" key="1">
    <citation type="submission" date="2019-03" db="EMBL/GenBank/DDBJ databases">
        <title>Genomics of glacier-inhabiting Cryobacterium strains.</title>
        <authorList>
            <person name="Liu Q."/>
            <person name="Xin Y.-H."/>
        </authorList>
    </citation>
    <scope>NUCLEOTIDE SEQUENCE [LARGE SCALE GENOMIC DNA]</scope>
    <source>
        <strain evidence="2 3">Hh15</strain>
    </source>
</reference>
<evidence type="ECO:0000313" key="2">
    <source>
        <dbReference type="EMBL" id="TFB82491.1"/>
    </source>
</evidence>
<evidence type="ECO:0000313" key="3">
    <source>
        <dbReference type="Proteomes" id="UP000297654"/>
    </source>
</evidence>
<dbReference type="InterPro" id="IPR017517">
    <property type="entry name" value="Maleyloyr_isom"/>
</dbReference>
<feature type="domain" description="Mycothiol-dependent maleylpyruvate isomerase metal-binding" evidence="1">
    <location>
        <begin position="14"/>
        <end position="109"/>
    </location>
</feature>
<dbReference type="AlphaFoldDB" id="A0A1H8DGV7"/>
<dbReference type="GO" id="GO:0016853">
    <property type="term" value="F:isomerase activity"/>
    <property type="evidence" value="ECO:0007669"/>
    <property type="project" value="UniProtKB-KW"/>
</dbReference>
<dbReference type="NCBIfam" id="TIGR03083">
    <property type="entry name" value="maleylpyruvate isomerase family mycothiol-dependent enzyme"/>
    <property type="match status" value="1"/>
</dbReference>
<dbReference type="GO" id="GO:0046872">
    <property type="term" value="F:metal ion binding"/>
    <property type="evidence" value="ECO:0007669"/>
    <property type="project" value="InterPro"/>
</dbReference>
<comment type="caution">
    <text evidence="2">The sequence shown here is derived from an EMBL/GenBank/DDBJ whole genome shotgun (WGS) entry which is preliminary data.</text>
</comment>
<dbReference type="RefSeq" id="WP_092108119.1">
    <property type="nucleotide sequence ID" value="NZ_FOCN01000003.1"/>
</dbReference>
<dbReference type="SUPFAM" id="SSF109854">
    <property type="entry name" value="DinB/YfiT-like putative metalloenzymes"/>
    <property type="match status" value="1"/>
</dbReference>
<accession>A0A1H8DGV7</accession>
<protein>
    <submittedName>
        <fullName evidence="2">Maleylpyruvate isomerase family mycothiol-dependent enzyme</fullName>
    </submittedName>
</protein>
<dbReference type="EMBL" id="SOFF01000058">
    <property type="protein sequence ID" value="TFB82491.1"/>
    <property type="molecule type" value="Genomic_DNA"/>
</dbReference>
<dbReference type="Pfam" id="PF11716">
    <property type="entry name" value="MDMPI_N"/>
    <property type="match status" value="1"/>
</dbReference>
<proteinExistence type="predicted"/>
<evidence type="ECO:0000259" key="1">
    <source>
        <dbReference type="Pfam" id="PF11716"/>
    </source>
</evidence>
<dbReference type="Proteomes" id="UP000297654">
    <property type="component" value="Unassembled WGS sequence"/>
</dbReference>
<name>A0A1H8DGV7_9MICO</name>
<dbReference type="OrthoDB" id="5178565at2"/>
<dbReference type="InterPro" id="IPR024344">
    <property type="entry name" value="MDMPI_metal-binding"/>
</dbReference>
<keyword evidence="2" id="KW-0670">Pyruvate</keyword>
<dbReference type="Gene3D" id="1.20.120.450">
    <property type="entry name" value="dinb family like domain"/>
    <property type="match status" value="1"/>
</dbReference>
<dbReference type="STRING" id="1424661.SAMN05216281_103273"/>
<sequence length="216" mass="23110">MANPSSSEIWSVVHDERQSLVDDLKSLETNKWCTPSLCPGWDVHDVLAHLLDSAKTTRLSFLRRMVAAGLDFDRDNAVGITREKATAAEDTLSAFRAVCAHTTTPPAALATRLVEAFVHGEDIRRPLKIGRNYPPVHVAEALAYQVKTSVKIGGGKEPAQGWHLIATDAPFEHGAGPKVYGPAIALLLAVSGRPVGADELTGPGAHSFVTEASEES</sequence>
<keyword evidence="3" id="KW-1185">Reference proteome</keyword>
<keyword evidence="2" id="KW-0413">Isomerase</keyword>
<organism evidence="2 3">
    <name type="scientific">Cryobacterium luteum</name>
    <dbReference type="NCBI Taxonomy" id="1424661"/>
    <lineage>
        <taxon>Bacteria</taxon>
        <taxon>Bacillati</taxon>
        <taxon>Actinomycetota</taxon>
        <taxon>Actinomycetes</taxon>
        <taxon>Micrococcales</taxon>
        <taxon>Microbacteriaceae</taxon>
        <taxon>Cryobacterium</taxon>
    </lineage>
</organism>
<dbReference type="InterPro" id="IPR034660">
    <property type="entry name" value="DinB/YfiT-like"/>
</dbReference>
<gene>
    <name evidence="2" type="ORF">E3O10_17360</name>
</gene>